<reference evidence="1 2" key="1">
    <citation type="submission" date="2017-01" db="EMBL/GenBank/DDBJ databases">
        <title>New insights into the genetic diversity of Chromobacterium isolated from tropical freshwater lake.</title>
        <authorList>
            <person name="Santos A.B."/>
            <person name="Nascimento A.M."/>
            <person name="Da Silva P.C."/>
        </authorList>
    </citation>
    <scope>NUCLEOTIDE SEQUENCE [LARGE SCALE GENOMIC DNA]</scope>
    <source>
        <strain evidence="1 2">56AF</strain>
    </source>
</reference>
<evidence type="ECO:0000313" key="2">
    <source>
        <dbReference type="Proteomes" id="UP000239469"/>
    </source>
</evidence>
<proteinExistence type="predicted"/>
<sequence>MCQDIELPSQHRLQRAITIFGQYIGAAKRDNSGIGLTIPLMNMANHIGPAQQASRQVAATQNRKHIASACHYGVYRPRSHFGEYIEAAGSQPMLTATADVGMRIRSA</sequence>
<dbReference type="AlphaFoldDB" id="A0A2S9X6Y1"/>
<dbReference type="Proteomes" id="UP000239469">
    <property type="component" value="Unassembled WGS sequence"/>
</dbReference>
<protein>
    <submittedName>
        <fullName evidence="1">Uncharacterized protein</fullName>
    </submittedName>
</protein>
<dbReference type="EMBL" id="MTBD01000011">
    <property type="protein sequence ID" value="PRP71470.1"/>
    <property type="molecule type" value="Genomic_DNA"/>
</dbReference>
<name>A0A2S9X6Y1_9NEIS</name>
<evidence type="ECO:0000313" key="1">
    <source>
        <dbReference type="EMBL" id="PRP71470.1"/>
    </source>
</evidence>
<organism evidence="1 2">
    <name type="scientific">Chromobacterium amazonense</name>
    <dbReference type="NCBI Taxonomy" id="1382803"/>
    <lineage>
        <taxon>Bacteria</taxon>
        <taxon>Pseudomonadati</taxon>
        <taxon>Pseudomonadota</taxon>
        <taxon>Betaproteobacteria</taxon>
        <taxon>Neisseriales</taxon>
        <taxon>Chromobacteriaceae</taxon>
        <taxon>Chromobacterium</taxon>
    </lineage>
</organism>
<accession>A0A2S9X6Y1</accession>
<gene>
    <name evidence="1" type="ORF">BUE93_06610</name>
</gene>
<comment type="caution">
    <text evidence="1">The sequence shown here is derived from an EMBL/GenBank/DDBJ whole genome shotgun (WGS) entry which is preliminary data.</text>
</comment>